<sequence length="493" mass="53977">MNVPLSRRTLLTGAVAATTALGTAPARGAAKPAKQDAPNILLFTVDDMGGDTPGCFGGRADLTPTVDRLAEQGMSFGRAHVPVAICQPSRSAMLTGRYPHRNGAEGFEPIDDDVPVLNDLLRPRGYLTGILGKYAHLEPPERFAWDLSAKPPQLGMGRDPEKYAQFATQLFDRAKTENRPFFLMANAEDPHRPFHGSAAEQQRFTPEQLATIPRPSRVYTPDETDVPGFLPGLPDVRKEMSEYLSSARRADDTLAAVLAALDASGMASNTIVIFMSDNGIAVPFAKANCWAHSTRTPLIVRWPGTTQAGRSDRTHFVSTMDLFPTLCRAAGAAVPEGLDGRDLTPLLEGGSQSGRGQITTVFHKSDQEVRYDMRGVHDSRWSYVWNAWSDGQKAYQAENMTGLTWPAMQAAAADSPDVAARVEFFLHRVPEELYDLENDPDSLHNLVEDTGPEVVAALEAKRDDLRAWMEATGDPIRDQYQPARRPQAKRGAR</sequence>
<evidence type="ECO:0000313" key="6">
    <source>
        <dbReference type="Proteomes" id="UP000605361"/>
    </source>
</evidence>
<dbReference type="PROSITE" id="PS51318">
    <property type="entry name" value="TAT"/>
    <property type="match status" value="1"/>
</dbReference>
<dbReference type="InterPro" id="IPR017850">
    <property type="entry name" value="Alkaline_phosphatase_core_sf"/>
</dbReference>
<evidence type="ECO:0000256" key="3">
    <source>
        <dbReference type="SAM" id="MobiDB-lite"/>
    </source>
</evidence>
<evidence type="ECO:0000256" key="1">
    <source>
        <dbReference type="ARBA" id="ARBA00008779"/>
    </source>
</evidence>
<dbReference type="Gene3D" id="3.40.720.10">
    <property type="entry name" value="Alkaline Phosphatase, subunit A"/>
    <property type="match status" value="1"/>
</dbReference>
<dbReference type="SUPFAM" id="SSF53649">
    <property type="entry name" value="Alkaline phosphatase-like"/>
    <property type="match status" value="1"/>
</dbReference>
<gene>
    <name evidence="5" type="ORF">ITP53_49575</name>
</gene>
<name>A0A931F5E1_9ACTN</name>
<dbReference type="CDD" id="cd16027">
    <property type="entry name" value="SGSH"/>
    <property type="match status" value="1"/>
</dbReference>
<keyword evidence="6" id="KW-1185">Reference proteome</keyword>
<dbReference type="InterPro" id="IPR006311">
    <property type="entry name" value="TAT_signal"/>
</dbReference>
<dbReference type="InterPro" id="IPR000917">
    <property type="entry name" value="Sulfatase_N"/>
</dbReference>
<dbReference type="Pfam" id="PF00884">
    <property type="entry name" value="Sulfatase"/>
    <property type="match status" value="1"/>
</dbReference>
<feature type="region of interest" description="Disordered" evidence="3">
    <location>
        <begin position="471"/>
        <end position="493"/>
    </location>
</feature>
<comment type="caution">
    <text evidence="5">The sequence shown here is derived from an EMBL/GenBank/DDBJ whole genome shotgun (WGS) entry which is preliminary data.</text>
</comment>
<accession>A0A931F5E1</accession>
<evidence type="ECO:0000259" key="4">
    <source>
        <dbReference type="Pfam" id="PF00884"/>
    </source>
</evidence>
<comment type="similarity">
    <text evidence="1">Belongs to the sulfatase family.</text>
</comment>
<protein>
    <submittedName>
        <fullName evidence="5">Sulfatase</fullName>
    </submittedName>
</protein>
<evidence type="ECO:0000256" key="2">
    <source>
        <dbReference type="ARBA" id="ARBA00022801"/>
    </source>
</evidence>
<dbReference type="PANTHER" id="PTHR42693">
    <property type="entry name" value="ARYLSULFATASE FAMILY MEMBER"/>
    <property type="match status" value="1"/>
</dbReference>
<reference evidence="5" key="1">
    <citation type="submission" date="2020-11" db="EMBL/GenBank/DDBJ databases">
        <title>Whole-genome analyses of Nonomuraea sp. K274.</title>
        <authorList>
            <person name="Veyisoglu A."/>
        </authorList>
    </citation>
    <scope>NUCLEOTIDE SEQUENCE</scope>
    <source>
        <strain evidence="5">K274</strain>
    </source>
</reference>
<dbReference type="Proteomes" id="UP000605361">
    <property type="component" value="Unassembled WGS sequence"/>
</dbReference>
<dbReference type="RefSeq" id="WP_195902452.1">
    <property type="nucleotide sequence ID" value="NZ_JADOGI010000299.1"/>
</dbReference>
<dbReference type="PANTHER" id="PTHR42693:SF53">
    <property type="entry name" value="ENDO-4-O-SULFATASE"/>
    <property type="match status" value="1"/>
</dbReference>
<proteinExistence type="inferred from homology"/>
<feature type="domain" description="Sulfatase N-terminal" evidence="4">
    <location>
        <begin position="38"/>
        <end position="331"/>
    </location>
</feature>
<keyword evidence="2" id="KW-0378">Hydrolase</keyword>
<evidence type="ECO:0000313" key="5">
    <source>
        <dbReference type="EMBL" id="MBF8193597.1"/>
    </source>
</evidence>
<organism evidence="5 6">
    <name type="scientific">Nonomuraea cypriaca</name>
    <dbReference type="NCBI Taxonomy" id="1187855"/>
    <lineage>
        <taxon>Bacteria</taxon>
        <taxon>Bacillati</taxon>
        <taxon>Actinomycetota</taxon>
        <taxon>Actinomycetes</taxon>
        <taxon>Streptosporangiales</taxon>
        <taxon>Streptosporangiaceae</taxon>
        <taxon>Nonomuraea</taxon>
    </lineage>
</organism>
<dbReference type="GO" id="GO:0004065">
    <property type="term" value="F:arylsulfatase activity"/>
    <property type="evidence" value="ECO:0007669"/>
    <property type="project" value="TreeGrafter"/>
</dbReference>
<dbReference type="InterPro" id="IPR050738">
    <property type="entry name" value="Sulfatase"/>
</dbReference>
<dbReference type="EMBL" id="JADOGI010000299">
    <property type="protein sequence ID" value="MBF8193597.1"/>
    <property type="molecule type" value="Genomic_DNA"/>
</dbReference>
<dbReference type="AlphaFoldDB" id="A0A931F5E1"/>